<sequence length="167" mass="19002">MPSSDQHESVNDGNSPYESFPSDLQIPNSVLNRHFRASWRLFLAALSGGDSVESASMSTTERWYKISNDTSKFCGVYRADRDKYLVFGLQMGLDYSYSQPSQDEAFGGATDDEYNEIQSLIQQDQAQLHEALIHQQEALIQQDQAHAFVYPPRPEVELDFHGYAPWE</sequence>
<gene>
    <name evidence="2" type="ORF">Bca52824_096391</name>
</gene>
<evidence type="ECO:0000256" key="1">
    <source>
        <dbReference type="SAM" id="MobiDB-lite"/>
    </source>
</evidence>
<proteinExistence type="predicted"/>
<dbReference type="Proteomes" id="UP000886595">
    <property type="component" value="Unassembled WGS sequence"/>
</dbReference>
<accession>A0A8X7P1N9</accession>
<organism evidence="2 3">
    <name type="scientific">Brassica carinata</name>
    <name type="common">Ethiopian mustard</name>
    <name type="synonym">Abyssinian cabbage</name>
    <dbReference type="NCBI Taxonomy" id="52824"/>
    <lineage>
        <taxon>Eukaryota</taxon>
        <taxon>Viridiplantae</taxon>
        <taxon>Streptophyta</taxon>
        <taxon>Embryophyta</taxon>
        <taxon>Tracheophyta</taxon>
        <taxon>Spermatophyta</taxon>
        <taxon>Magnoliopsida</taxon>
        <taxon>eudicotyledons</taxon>
        <taxon>Gunneridae</taxon>
        <taxon>Pentapetalae</taxon>
        <taxon>rosids</taxon>
        <taxon>malvids</taxon>
        <taxon>Brassicales</taxon>
        <taxon>Brassicaceae</taxon>
        <taxon>Brassiceae</taxon>
        <taxon>Brassica</taxon>
    </lineage>
</organism>
<reference evidence="2 3" key="1">
    <citation type="submission" date="2020-02" db="EMBL/GenBank/DDBJ databases">
        <authorList>
            <person name="Ma Q."/>
            <person name="Huang Y."/>
            <person name="Song X."/>
            <person name="Pei D."/>
        </authorList>
    </citation>
    <scope>NUCLEOTIDE SEQUENCE [LARGE SCALE GENOMIC DNA]</scope>
    <source>
        <strain evidence="2">Sxm20200214</strain>
        <tissue evidence="2">Leaf</tissue>
    </source>
</reference>
<dbReference type="EMBL" id="JAAMPC010000853">
    <property type="protein sequence ID" value="KAG2241764.1"/>
    <property type="molecule type" value="Genomic_DNA"/>
</dbReference>
<name>A0A8X7P1N9_BRACI</name>
<evidence type="ECO:0000313" key="3">
    <source>
        <dbReference type="Proteomes" id="UP000886595"/>
    </source>
</evidence>
<dbReference type="AlphaFoldDB" id="A0A8X7P1N9"/>
<evidence type="ECO:0000313" key="2">
    <source>
        <dbReference type="EMBL" id="KAG2241764.1"/>
    </source>
</evidence>
<feature type="region of interest" description="Disordered" evidence="1">
    <location>
        <begin position="1"/>
        <end position="21"/>
    </location>
</feature>
<protein>
    <submittedName>
        <fullName evidence="2">Uncharacterized protein</fullName>
    </submittedName>
</protein>
<keyword evidence="3" id="KW-1185">Reference proteome</keyword>
<comment type="caution">
    <text evidence="2">The sequence shown here is derived from an EMBL/GenBank/DDBJ whole genome shotgun (WGS) entry which is preliminary data.</text>
</comment>
<feature type="compositionally biased region" description="Basic and acidic residues" evidence="1">
    <location>
        <begin position="1"/>
        <end position="10"/>
    </location>
</feature>